<evidence type="ECO:0000313" key="13">
    <source>
        <dbReference type="EMBL" id="ELT88924.1"/>
    </source>
</evidence>
<dbReference type="Gene3D" id="2.60.470.10">
    <property type="entry name" value="Acid-sensing ion channels like domains"/>
    <property type="match status" value="1"/>
</dbReference>
<dbReference type="GO" id="GO:0015280">
    <property type="term" value="F:ligand-gated sodium channel activity"/>
    <property type="evidence" value="ECO:0007669"/>
    <property type="project" value="TreeGrafter"/>
</dbReference>
<evidence type="ECO:0000256" key="11">
    <source>
        <dbReference type="RuleBase" id="RU000679"/>
    </source>
</evidence>
<name>R7T612_CAPTE</name>
<evidence type="ECO:0000256" key="3">
    <source>
        <dbReference type="ARBA" id="ARBA00022461"/>
    </source>
</evidence>
<dbReference type="EMBL" id="AMQN01015107">
    <property type="status" value="NOT_ANNOTATED_CDS"/>
    <property type="molecule type" value="Genomic_DNA"/>
</dbReference>
<dbReference type="GO" id="GO:0005886">
    <property type="term" value="C:plasma membrane"/>
    <property type="evidence" value="ECO:0007669"/>
    <property type="project" value="TreeGrafter"/>
</dbReference>
<keyword evidence="8 12" id="KW-0472">Membrane</keyword>
<sequence length="959" mass="107718">MDEKSRGGKDLDVSIEYGTPKRDEPRLRTLMTNSTCHGIRHIAEEESHTVRKILWLVCVTAAISLFLVNVISRAGNYFDYPTNVDVSVHYKESMKFPAVTLCNLNNFRISRAADYALFDFLEDYYAGNQTHAKEAVQQNIDALKKTSTTDFFKKSSHQLNDLIYRCSWAEQPCDLKNDFETTSSDLGVCYTYMKENTVTAPGIVIKHRLLLDNIEAYYHLLGSRNALSLVLNLEQYEYMKGPHDDAGVKVLLHDPDEVALMGDLGFVLAPGTHTMITQAFVTAHFIQRSSLPAPYGLCHEDIRFRSNCLLECQIQKWIEEFKCVDVHMQKSCVSGDCDCPVPCTRTMYDPRLSYAQISRNNIERLAKGSSQETSELKTKFHSAREVQERVVKVKSDANEERITSLLKVVSEIQGAVKEGMSYLNSSSALANHIQIGNILLENDNLFLSSHNAINEAYEAQEAALVQHQSILNFFPNIVAALSIAYTKYEFGINNIIESGVASGETLEFIRNCTYTDLDYAEAFQNARSRFPLPPNTSVCLAYLNSLVSAAIEGSSAIRMFSVFSKTKTTYESLVSSFFVDWEDLPQTLLCRAAVDHIMDNWAAPLLQVSSAVSALSAGKPINDDQINDVTQAFYQTLGIANDNIKGNTSAFADNCAWVFAEWPQKLHLKTYKETPNPIENEKWLTYESSMNTAAGSFDGLQSSLQNIRSQLTTLDATLTSLSDVLQPMKDYLLANTTKAEAASVLISPEVKKMYMRLQQTIESVLSGLDQFIQNDAYTSQSTQIAFKQILSLTIPILRSEVLVDLPLWQRLVVQSTNPAIVDIIKSDDFDLRQQAGEVMGKGIELYARDARNLSQTLNILEKEFTRSYDILEQDSDMFLQENALDHAFYLENLLKVDIYYEEMSMTEIEQKEAFKLLSLFGEVGGFLGLLLGASVLTICEVIDYGVMIMLAKARAKREE</sequence>
<reference evidence="15" key="1">
    <citation type="submission" date="2012-12" db="EMBL/GenBank/DDBJ databases">
        <authorList>
            <person name="Hellsten U."/>
            <person name="Grimwood J."/>
            <person name="Chapman J.A."/>
            <person name="Shapiro H."/>
            <person name="Aerts A."/>
            <person name="Otillar R.P."/>
            <person name="Terry A.Y."/>
            <person name="Boore J.L."/>
            <person name="Simakov O."/>
            <person name="Marletaz F."/>
            <person name="Cho S.-J."/>
            <person name="Edsinger-Gonzales E."/>
            <person name="Havlak P."/>
            <person name="Kuo D.-H."/>
            <person name="Larsson T."/>
            <person name="Lv J."/>
            <person name="Arendt D."/>
            <person name="Savage R."/>
            <person name="Osoegawa K."/>
            <person name="de Jong P."/>
            <person name="Lindberg D.R."/>
            <person name="Seaver E.C."/>
            <person name="Weisblat D.A."/>
            <person name="Putnam N.H."/>
            <person name="Grigoriev I.V."/>
            <person name="Rokhsar D.S."/>
        </authorList>
    </citation>
    <scope>NUCLEOTIDE SEQUENCE</scope>
    <source>
        <strain evidence="15">I ESC-2004</strain>
    </source>
</reference>
<dbReference type="HOGENOM" id="CLU_314296_0_0_1"/>
<keyword evidence="5 12" id="KW-1133">Transmembrane helix</keyword>
<dbReference type="EnsemblMetazoa" id="CapteT215630">
    <property type="protein sequence ID" value="CapteP215630"/>
    <property type="gene ID" value="CapteG215630"/>
</dbReference>
<dbReference type="PANTHER" id="PTHR11690:SF300">
    <property type="entry name" value="PICKPOCKET PROTEIN 19"/>
    <property type="match status" value="1"/>
</dbReference>
<evidence type="ECO:0000256" key="2">
    <source>
        <dbReference type="ARBA" id="ARBA00022448"/>
    </source>
</evidence>
<evidence type="ECO:0000256" key="4">
    <source>
        <dbReference type="ARBA" id="ARBA00022692"/>
    </source>
</evidence>
<organism evidence="13">
    <name type="scientific">Capitella teleta</name>
    <name type="common">Polychaete worm</name>
    <dbReference type="NCBI Taxonomy" id="283909"/>
    <lineage>
        <taxon>Eukaryota</taxon>
        <taxon>Metazoa</taxon>
        <taxon>Spiralia</taxon>
        <taxon>Lophotrochozoa</taxon>
        <taxon>Annelida</taxon>
        <taxon>Polychaeta</taxon>
        <taxon>Sedentaria</taxon>
        <taxon>Scolecida</taxon>
        <taxon>Capitellidae</taxon>
        <taxon>Capitella</taxon>
    </lineage>
</organism>
<dbReference type="OMA" id="NYGLTMM"/>
<dbReference type="AlphaFoldDB" id="R7T612"/>
<feature type="transmembrane region" description="Helical" evidence="12">
    <location>
        <begin position="53"/>
        <end position="72"/>
    </location>
</feature>
<dbReference type="EMBL" id="KB311612">
    <property type="protein sequence ID" value="ELT88924.1"/>
    <property type="molecule type" value="Genomic_DNA"/>
</dbReference>
<evidence type="ECO:0000256" key="8">
    <source>
        <dbReference type="ARBA" id="ARBA00023136"/>
    </source>
</evidence>
<protein>
    <submittedName>
        <fullName evidence="13 14">Uncharacterized protein</fullName>
    </submittedName>
</protein>
<dbReference type="PANTHER" id="PTHR11690">
    <property type="entry name" value="AMILORIDE-SENSITIVE SODIUM CHANNEL-RELATED"/>
    <property type="match status" value="1"/>
</dbReference>
<keyword evidence="7 11" id="KW-0406">Ion transport</keyword>
<keyword evidence="4 11" id="KW-0812">Transmembrane</keyword>
<dbReference type="Proteomes" id="UP000014760">
    <property type="component" value="Unassembled WGS sequence"/>
</dbReference>
<gene>
    <name evidence="13" type="ORF">CAPTEDRAFT_215630</name>
</gene>
<keyword evidence="10 11" id="KW-0407">Ion channel</keyword>
<evidence type="ECO:0000256" key="7">
    <source>
        <dbReference type="ARBA" id="ARBA00023065"/>
    </source>
</evidence>
<evidence type="ECO:0000256" key="10">
    <source>
        <dbReference type="ARBA" id="ARBA00023303"/>
    </source>
</evidence>
<keyword evidence="9 11" id="KW-0739">Sodium transport</keyword>
<comment type="similarity">
    <text evidence="11">Belongs to the amiloride-sensitive sodium channel (TC 1.A.6) family.</text>
</comment>
<dbReference type="Gene3D" id="1.10.287.770">
    <property type="entry name" value="YojJ-like"/>
    <property type="match status" value="1"/>
</dbReference>
<evidence type="ECO:0000313" key="15">
    <source>
        <dbReference type="Proteomes" id="UP000014760"/>
    </source>
</evidence>
<dbReference type="OrthoDB" id="6154304at2759"/>
<accession>R7T612</accession>
<evidence type="ECO:0000256" key="12">
    <source>
        <dbReference type="SAM" id="Phobius"/>
    </source>
</evidence>
<keyword evidence="3 11" id="KW-0894">Sodium channel</keyword>
<dbReference type="STRING" id="283909.R7T612"/>
<dbReference type="Pfam" id="PF00858">
    <property type="entry name" value="ASC"/>
    <property type="match status" value="2"/>
</dbReference>
<dbReference type="PRINTS" id="PR01078">
    <property type="entry name" value="AMINACHANNEL"/>
</dbReference>
<reference evidence="13 15" key="2">
    <citation type="journal article" date="2013" name="Nature">
        <title>Insights into bilaterian evolution from three spiralian genomes.</title>
        <authorList>
            <person name="Simakov O."/>
            <person name="Marletaz F."/>
            <person name="Cho S.J."/>
            <person name="Edsinger-Gonzales E."/>
            <person name="Havlak P."/>
            <person name="Hellsten U."/>
            <person name="Kuo D.H."/>
            <person name="Larsson T."/>
            <person name="Lv J."/>
            <person name="Arendt D."/>
            <person name="Savage R."/>
            <person name="Osoegawa K."/>
            <person name="de Jong P."/>
            <person name="Grimwood J."/>
            <person name="Chapman J.A."/>
            <person name="Shapiro H."/>
            <person name="Aerts A."/>
            <person name="Otillar R.P."/>
            <person name="Terry A.Y."/>
            <person name="Boore J.L."/>
            <person name="Grigoriev I.V."/>
            <person name="Lindberg D.R."/>
            <person name="Seaver E.C."/>
            <person name="Weisblat D.A."/>
            <person name="Putnam N.H."/>
            <person name="Rokhsar D.S."/>
        </authorList>
    </citation>
    <scope>NUCLEOTIDE SEQUENCE</scope>
    <source>
        <strain evidence="13 15">I ESC-2004</strain>
    </source>
</reference>
<evidence type="ECO:0000256" key="9">
    <source>
        <dbReference type="ARBA" id="ARBA00023201"/>
    </source>
</evidence>
<evidence type="ECO:0000256" key="5">
    <source>
        <dbReference type="ARBA" id="ARBA00022989"/>
    </source>
</evidence>
<keyword evidence="15" id="KW-1185">Reference proteome</keyword>
<feature type="transmembrane region" description="Helical" evidence="12">
    <location>
        <begin position="926"/>
        <end position="951"/>
    </location>
</feature>
<dbReference type="InterPro" id="IPR001873">
    <property type="entry name" value="ENaC"/>
</dbReference>
<evidence type="ECO:0000256" key="6">
    <source>
        <dbReference type="ARBA" id="ARBA00023053"/>
    </source>
</evidence>
<proteinExistence type="inferred from homology"/>
<keyword evidence="2 11" id="KW-0813">Transport</keyword>
<reference evidence="14" key="3">
    <citation type="submission" date="2015-06" db="UniProtKB">
        <authorList>
            <consortium name="EnsemblMetazoa"/>
        </authorList>
    </citation>
    <scope>IDENTIFICATION</scope>
</reference>
<keyword evidence="6" id="KW-0915">Sodium</keyword>
<evidence type="ECO:0000313" key="14">
    <source>
        <dbReference type="EnsemblMetazoa" id="CapteP215630"/>
    </source>
</evidence>
<comment type="subcellular location">
    <subcellularLocation>
        <location evidence="1">Membrane</location>
        <topology evidence="1">Multi-pass membrane protein</topology>
    </subcellularLocation>
</comment>
<evidence type="ECO:0000256" key="1">
    <source>
        <dbReference type="ARBA" id="ARBA00004141"/>
    </source>
</evidence>